<feature type="region of interest" description="Disordered" evidence="5">
    <location>
        <begin position="129"/>
        <end position="157"/>
    </location>
</feature>
<evidence type="ECO:0000256" key="3">
    <source>
        <dbReference type="ARBA" id="ARBA00023163"/>
    </source>
</evidence>
<evidence type="ECO:0000313" key="7">
    <source>
        <dbReference type="Proteomes" id="UP000695022"/>
    </source>
</evidence>
<accession>A0ABM1E4N1</accession>
<evidence type="ECO:0000313" key="8">
    <source>
        <dbReference type="RefSeq" id="XP_014667152.1"/>
    </source>
</evidence>
<feature type="region of interest" description="Disordered" evidence="5">
    <location>
        <begin position="410"/>
        <end position="481"/>
    </location>
</feature>
<evidence type="ECO:0000256" key="2">
    <source>
        <dbReference type="ARBA" id="ARBA00023015"/>
    </source>
</evidence>
<feature type="compositionally biased region" description="Low complexity" evidence="5">
    <location>
        <begin position="413"/>
        <end position="454"/>
    </location>
</feature>
<dbReference type="PANTHER" id="PTHR28598">
    <property type="entry name" value="STAGA COMPLEX 65 SUBUNIT GAMMA"/>
    <property type="match status" value="1"/>
</dbReference>
<organism evidence="7 8">
    <name type="scientific">Priapulus caudatus</name>
    <name type="common">Priapulid worm</name>
    <dbReference type="NCBI Taxonomy" id="37621"/>
    <lineage>
        <taxon>Eukaryota</taxon>
        <taxon>Metazoa</taxon>
        <taxon>Ecdysozoa</taxon>
        <taxon>Scalidophora</taxon>
        <taxon>Priapulida</taxon>
        <taxon>Priapulimorpha</taxon>
        <taxon>Priapulimorphida</taxon>
        <taxon>Priapulidae</taxon>
        <taxon>Priapulus</taxon>
    </lineage>
</organism>
<reference evidence="8" key="1">
    <citation type="submission" date="2025-08" db="UniProtKB">
        <authorList>
            <consortium name="RefSeq"/>
        </authorList>
    </citation>
    <scope>IDENTIFICATION</scope>
</reference>
<sequence length="481" mass="53653">MTMCNYSYTVTPHTNEIITYAMSAASMHWGGIPVAPSSSVENVTASVQGKQPIMEALEVEGARLHQPSSKHSFTSTGDSPVIFGLDAVTEHTLKLMEYAHKLGAAIAATQQGTVQDESDSVYGIHQSMPHISEFPNSNNQKRKGDLDSEKQSESLSHDVSNATITLNSTTLRKLLRKYVAGITAQVGYSSTTESVLDTLMDVCQEYLTQMTQALARAVEREALTGFTGFPDVLERVFHEMGMGSMRNLQGFYRCRVLGQQDNMTKTCTRLLEQSNEIQASQPDHGQVGEAWRLTRIKDEPVADIQFPASEDSAEETSDQSENLQSLDGLGNIETTIEHETPTAMQDPPVVKEEVMEGAAEEEKVTTHNIISIKQEEPSGRTLDVDEDLLSIADSVGVSLVEPEHQQPLTHALQNQHQQYNQQQQYHQQQQQHFPQQQQQQHHQQQQEQQQQDNQLLSMPDLLGQPSTATRPHPIAKKRRRM</sequence>
<feature type="domain" description="Bromodomain associated" evidence="6">
    <location>
        <begin position="168"/>
        <end position="247"/>
    </location>
</feature>
<evidence type="ECO:0000259" key="6">
    <source>
        <dbReference type="SMART" id="SM00576"/>
    </source>
</evidence>
<feature type="compositionally biased region" description="Basic and acidic residues" evidence="5">
    <location>
        <begin position="142"/>
        <end position="156"/>
    </location>
</feature>
<dbReference type="InterPro" id="IPR039460">
    <property type="entry name" value="SUPT7L/Spt7"/>
</dbReference>
<keyword evidence="2" id="KW-0805">Transcription regulation</keyword>
<dbReference type="CDD" id="cd06847">
    <property type="entry name" value="HFD_SUPT7L"/>
    <property type="match status" value="1"/>
</dbReference>
<dbReference type="RefSeq" id="XP_014667152.1">
    <property type="nucleotide sequence ID" value="XM_014811666.1"/>
</dbReference>
<dbReference type="InterPro" id="IPR009072">
    <property type="entry name" value="Histone-fold"/>
</dbReference>
<feature type="region of interest" description="Disordered" evidence="5">
    <location>
        <begin position="358"/>
        <end position="378"/>
    </location>
</feature>
<dbReference type="SMART" id="SM00576">
    <property type="entry name" value="BTP"/>
    <property type="match status" value="1"/>
</dbReference>
<keyword evidence="4" id="KW-0539">Nucleus</keyword>
<gene>
    <name evidence="8" type="primary">LOC106808808</name>
</gene>
<dbReference type="Proteomes" id="UP000695022">
    <property type="component" value="Unplaced"/>
</dbReference>
<proteinExistence type="predicted"/>
<evidence type="ECO:0000256" key="1">
    <source>
        <dbReference type="ARBA" id="ARBA00004123"/>
    </source>
</evidence>
<dbReference type="PANTHER" id="PTHR28598:SF1">
    <property type="entry name" value="STAGA COMPLEX 65 SUBUNIT GAMMA"/>
    <property type="match status" value="1"/>
</dbReference>
<comment type="subcellular location">
    <subcellularLocation>
        <location evidence="1">Nucleus</location>
    </subcellularLocation>
</comment>
<dbReference type="InterPro" id="IPR006565">
    <property type="entry name" value="BTP"/>
</dbReference>
<evidence type="ECO:0000256" key="5">
    <source>
        <dbReference type="SAM" id="MobiDB-lite"/>
    </source>
</evidence>
<dbReference type="Gene3D" id="1.10.20.10">
    <property type="entry name" value="Histone, subunit A"/>
    <property type="match status" value="1"/>
</dbReference>
<name>A0ABM1E4N1_PRICU</name>
<dbReference type="Pfam" id="PF07524">
    <property type="entry name" value="Bromo_TP"/>
    <property type="match status" value="1"/>
</dbReference>
<keyword evidence="3" id="KW-0804">Transcription</keyword>
<protein>
    <submittedName>
        <fullName evidence="8">STAGA complex 65 subunit gamma-like isoform X1</fullName>
    </submittedName>
</protein>
<dbReference type="GeneID" id="106808808"/>
<keyword evidence="7" id="KW-1185">Reference proteome</keyword>
<evidence type="ECO:0000256" key="4">
    <source>
        <dbReference type="ARBA" id="ARBA00023242"/>
    </source>
</evidence>